<dbReference type="GO" id="GO:0004475">
    <property type="term" value="F:mannose-1-phosphate guanylyltransferase (GTP) activity"/>
    <property type="evidence" value="ECO:0007669"/>
    <property type="project" value="TreeGrafter"/>
</dbReference>
<reference evidence="2 3" key="1">
    <citation type="journal article" date="2015" name="Nature">
        <title>rRNA introns, odd ribosomes, and small enigmatic genomes across a large radiation of phyla.</title>
        <authorList>
            <person name="Brown C.T."/>
            <person name="Hug L.A."/>
            <person name="Thomas B.C."/>
            <person name="Sharon I."/>
            <person name="Castelle C.J."/>
            <person name="Singh A."/>
            <person name="Wilkins M.J."/>
            <person name="Williams K.H."/>
            <person name="Banfield J.F."/>
        </authorList>
    </citation>
    <scope>NUCLEOTIDE SEQUENCE [LARGE SCALE GENOMIC DNA]</scope>
</reference>
<dbReference type="InterPro" id="IPR029044">
    <property type="entry name" value="Nucleotide-diphossugar_trans"/>
</dbReference>
<protein>
    <submittedName>
        <fullName evidence="2">Mannose-1-phosphate guanylyltransferase</fullName>
    </submittedName>
</protein>
<dbReference type="Pfam" id="PF00483">
    <property type="entry name" value="NTP_transferase"/>
    <property type="match status" value="1"/>
</dbReference>
<dbReference type="PANTHER" id="PTHR46390">
    <property type="entry name" value="MANNOSE-1-PHOSPHATE GUANYLYLTRANSFERASE"/>
    <property type="match status" value="1"/>
</dbReference>
<dbReference type="SUPFAM" id="SSF159283">
    <property type="entry name" value="Guanosine diphospho-D-mannose pyrophosphorylase/mannose-6-phosphate isomerase linker domain"/>
    <property type="match status" value="1"/>
</dbReference>
<proteinExistence type="predicted"/>
<evidence type="ECO:0000313" key="3">
    <source>
        <dbReference type="Proteomes" id="UP000034344"/>
    </source>
</evidence>
<accession>A0A0G0GQW5</accession>
<dbReference type="EMBL" id="LBRS01000001">
    <property type="protein sequence ID" value="KKQ02179.1"/>
    <property type="molecule type" value="Genomic_DNA"/>
</dbReference>
<comment type="caution">
    <text evidence="2">The sequence shown here is derived from an EMBL/GenBank/DDBJ whole genome shotgun (WGS) entry which is preliminary data.</text>
</comment>
<evidence type="ECO:0000259" key="1">
    <source>
        <dbReference type="Pfam" id="PF00483"/>
    </source>
</evidence>
<dbReference type="Gene3D" id="3.90.550.10">
    <property type="entry name" value="Spore Coat Polysaccharide Biosynthesis Protein SpsA, Chain A"/>
    <property type="match status" value="1"/>
</dbReference>
<name>A0A0G0GQW5_9BACT</name>
<feature type="domain" description="Nucleotidyl transferase" evidence="1">
    <location>
        <begin position="2"/>
        <end position="287"/>
    </location>
</feature>
<organism evidence="2 3">
    <name type="scientific">Candidatus Roizmanbacteria bacterium GW2011_GWA2_36_23</name>
    <dbReference type="NCBI Taxonomy" id="1618480"/>
    <lineage>
        <taxon>Bacteria</taxon>
        <taxon>Candidatus Roizmaniibacteriota</taxon>
    </lineage>
</organism>
<sequence>MKAVIFAGGVGTRLWPLSRKKSPKQFEKIIGNKSTLQLAIDRLRPEFSTKDIFIATGEQYTKIIRQQLKFLPKDNIIGEPEKKDVGPAVALVMGMLAQRDPHEPVAILWSDHLVQNVKRFIQILKSADKLLQKDPNKIVFIGQKPRFASDNLGWIESGTINKKIDRIDFLNFVGTKYRPNKDLAEKYFKNDNFSWNLGYFVSTPGFILSLYQRFFPRIFKLVKLILNSPKDQYADNIKRYYHQMPEINFDNAILEQLDREFAYVVVDDIGWSDVGAWEALKEALEKSKKDNISKGRVYLKDCSDNLVYNFNNKKLIVGVDLHNMLVVDTNDVLLIANKNSVTKIKKLVESFKGTENERLT</sequence>
<dbReference type="InterPro" id="IPR005835">
    <property type="entry name" value="NTP_transferase_dom"/>
</dbReference>
<keyword evidence="2" id="KW-0808">Transferase</keyword>
<dbReference type="GO" id="GO:0009298">
    <property type="term" value="P:GDP-mannose biosynthetic process"/>
    <property type="evidence" value="ECO:0007669"/>
    <property type="project" value="TreeGrafter"/>
</dbReference>
<dbReference type="PATRIC" id="fig|1618480.3.peg.146"/>
<dbReference type="PANTHER" id="PTHR46390:SF1">
    <property type="entry name" value="MANNOSE-1-PHOSPHATE GUANYLYLTRANSFERASE"/>
    <property type="match status" value="1"/>
</dbReference>
<dbReference type="STRING" id="1618480.US11_C0001G0138"/>
<dbReference type="Proteomes" id="UP000034344">
    <property type="component" value="Unassembled WGS sequence"/>
</dbReference>
<dbReference type="InterPro" id="IPR051161">
    <property type="entry name" value="Mannose-6P_isomerase_type2"/>
</dbReference>
<gene>
    <name evidence="2" type="ORF">US11_C0001G0138</name>
</gene>
<evidence type="ECO:0000313" key="2">
    <source>
        <dbReference type="EMBL" id="KKQ02179.1"/>
    </source>
</evidence>
<keyword evidence="2" id="KW-0548">Nucleotidyltransferase</keyword>
<dbReference type="AlphaFoldDB" id="A0A0G0GQW5"/>
<dbReference type="SUPFAM" id="SSF53448">
    <property type="entry name" value="Nucleotide-diphospho-sugar transferases"/>
    <property type="match status" value="1"/>
</dbReference>